<comment type="pathway">
    <text evidence="4">Cofactor biosynthesis; tetrahydrofolylpolyglutamate biosynthesis.</text>
</comment>
<keyword evidence="14" id="KW-0289">Folate biosynthesis</keyword>
<dbReference type="PANTHER" id="PTHR11136:SF0">
    <property type="entry name" value="DIHYDROFOLATE SYNTHETASE-RELATED"/>
    <property type="match status" value="1"/>
</dbReference>
<evidence type="ECO:0000256" key="18">
    <source>
        <dbReference type="ARBA" id="ARBA00047493"/>
    </source>
</evidence>
<dbReference type="EMBL" id="DSOK01000077">
    <property type="protein sequence ID" value="HEN14324.1"/>
    <property type="molecule type" value="Genomic_DNA"/>
</dbReference>
<dbReference type="InterPro" id="IPR036615">
    <property type="entry name" value="Mur_ligase_C_dom_sf"/>
</dbReference>
<keyword evidence="13" id="KW-0460">Magnesium</keyword>
<evidence type="ECO:0000256" key="7">
    <source>
        <dbReference type="ARBA" id="ARBA00013025"/>
    </source>
</evidence>
<comment type="caution">
    <text evidence="24">The sequence shown here is derived from an EMBL/GenBank/DDBJ whole genome shotgun (WGS) entry which is preliminary data.</text>
</comment>
<evidence type="ECO:0000259" key="22">
    <source>
        <dbReference type="Pfam" id="PF02875"/>
    </source>
</evidence>
<comment type="cofactor">
    <cofactor evidence="1">
        <name>Mg(2+)</name>
        <dbReference type="ChEBI" id="CHEBI:18420"/>
    </cofactor>
</comment>
<evidence type="ECO:0000256" key="15">
    <source>
        <dbReference type="ARBA" id="ARBA00030048"/>
    </source>
</evidence>
<comment type="function">
    <text evidence="2">Functions in two distinct reactions of the de novo folate biosynthetic pathway. Catalyzes the addition of a glutamate residue to dihydropteroate (7,8-dihydropteroate or H2Pte) to form dihydrofolate (7,8-dihydrofolate monoglutamate or H2Pte-Glu). Also catalyzes successive additions of L-glutamate to tetrahydrofolate or 10-formyltetrahydrofolate or 5,10-methylenetetrahydrofolate, leading to folylpolyglutamate derivatives.</text>
</comment>
<dbReference type="Gene3D" id="3.40.1190.10">
    <property type="entry name" value="Mur-like, catalytic domain"/>
    <property type="match status" value="1"/>
</dbReference>
<evidence type="ECO:0000256" key="19">
    <source>
        <dbReference type="ARBA" id="ARBA00047808"/>
    </source>
</evidence>
<evidence type="ECO:0000256" key="8">
    <source>
        <dbReference type="ARBA" id="ARBA00019357"/>
    </source>
</evidence>
<dbReference type="InterPro" id="IPR001645">
    <property type="entry name" value="Folylpolyglutamate_synth"/>
</dbReference>
<evidence type="ECO:0000256" key="16">
    <source>
        <dbReference type="ARBA" id="ARBA00030592"/>
    </source>
</evidence>
<evidence type="ECO:0000259" key="23">
    <source>
        <dbReference type="Pfam" id="PF08245"/>
    </source>
</evidence>
<dbReference type="PANTHER" id="PTHR11136">
    <property type="entry name" value="FOLYLPOLYGLUTAMATE SYNTHASE-RELATED"/>
    <property type="match status" value="1"/>
</dbReference>
<keyword evidence="9" id="KW-0436">Ligase</keyword>
<dbReference type="NCBIfam" id="TIGR01499">
    <property type="entry name" value="folC"/>
    <property type="match status" value="1"/>
</dbReference>
<evidence type="ECO:0000256" key="4">
    <source>
        <dbReference type="ARBA" id="ARBA00005150"/>
    </source>
</evidence>
<dbReference type="GO" id="GO:0005737">
    <property type="term" value="C:cytoplasm"/>
    <property type="evidence" value="ECO:0007669"/>
    <property type="project" value="TreeGrafter"/>
</dbReference>
<comment type="pathway">
    <text evidence="3">Cofactor biosynthesis; tetrahydrofolate biosynthesis; 7,8-dihydrofolate from 2-amino-4-hydroxy-6-hydroxymethyl-7,8-dihydropteridine diphosphate and 4-aminobenzoate: step 2/2.</text>
</comment>
<dbReference type="Pfam" id="PF08245">
    <property type="entry name" value="Mur_ligase_M"/>
    <property type="match status" value="1"/>
</dbReference>
<dbReference type="InterPro" id="IPR036565">
    <property type="entry name" value="Mur-like_cat_sf"/>
</dbReference>
<accession>A0A7C2JWL5</accession>
<keyword evidence="11" id="KW-0547">Nucleotide-binding</keyword>
<evidence type="ECO:0000256" key="20">
    <source>
        <dbReference type="ARBA" id="ARBA00049035"/>
    </source>
</evidence>
<comment type="catalytic activity">
    <reaction evidence="20">
        <text>(6R)-5,10-methylenetetrahydrofolyl-(gamma-L-Glu)(n) + L-glutamate + ATP = (6R)-5,10-methylenetetrahydrofolyl-(gamma-L-Glu)(n+1) + ADP + phosphate + H(+)</text>
        <dbReference type="Rhea" id="RHEA:51912"/>
        <dbReference type="Rhea" id="RHEA-COMP:13257"/>
        <dbReference type="Rhea" id="RHEA-COMP:13258"/>
        <dbReference type="ChEBI" id="CHEBI:15378"/>
        <dbReference type="ChEBI" id="CHEBI:29985"/>
        <dbReference type="ChEBI" id="CHEBI:30616"/>
        <dbReference type="ChEBI" id="CHEBI:43474"/>
        <dbReference type="ChEBI" id="CHEBI:136572"/>
        <dbReference type="ChEBI" id="CHEBI:456216"/>
        <dbReference type="EC" id="6.3.2.17"/>
    </reaction>
</comment>
<evidence type="ECO:0000256" key="17">
    <source>
        <dbReference type="ARBA" id="ARBA00032510"/>
    </source>
</evidence>
<evidence type="ECO:0000256" key="3">
    <source>
        <dbReference type="ARBA" id="ARBA00004799"/>
    </source>
</evidence>
<dbReference type="Pfam" id="PF02875">
    <property type="entry name" value="Mur_ligase_C"/>
    <property type="match status" value="1"/>
</dbReference>
<evidence type="ECO:0000256" key="10">
    <source>
        <dbReference type="ARBA" id="ARBA00022723"/>
    </source>
</evidence>
<dbReference type="FunFam" id="3.40.1190.10:FF:000011">
    <property type="entry name" value="Folylpolyglutamate synthase/dihydrofolate synthase"/>
    <property type="match status" value="1"/>
</dbReference>
<dbReference type="PIRSF" id="PIRSF001563">
    <property type="entry name" value="Folylpolyglu_synth"/>
    <property type="match status" value="1"/>
</dbReference>
<gene>
    <name evidence="24" type="ORF">ENQ76_02495</name>
</gene>
<evidence type="ECO:0000256" key="11">
    <source>
        <dbReference type="ARBA" id="ARBA00022741"/>
    </source>
</evidence>
<comment type="catalytic activity">
    <reaction evidence="19">
        <text>10-formyltetrahydrofolyl-(gamma-L-Glu)(n) + L-glutamate + ATP = 10-formyltetrahydrofolyl-(gamma-L-Glu)(n+1) + ADP + phosphate + H(+)</text>
        <dbReference type="Rhea" id="RHEA:51904"/>
        <dbReference type="Rhea" id="RHEA-COMP:13088"/>
        <dbReference type="Rhea" id="RHEA-COMP:14300"/>
        <dbReference type="ChEBI" id="CHEBI:15378"/>
        <dbReference type="ChEBI" id="CHEBI:29985"/>
        <dbReference type="ChEBI" id="CHEBI:30616"/>
        <dbReference type="ChEBI" id="CHEBI:43474"/>
        <dbReference type="ChEBI" id="CHEBI:134413"/>
        <dbReference type="ChEBI" id="CHEBI:456216"/>
        <dbReference type="EC" id="6.3.2.17"/>
    </reaction>
</comment>
<dbReference type="GO" id="GO:0008841">
    <property type="term" value="F:dihydrofolate synthase activity"/>
    <property type="evidence" value="ECO:0007669"/>
    <property type="project" value="UniProtKB-EC"/>
</dbReference>
<feature type="domain" description="Mur ligase C-terminal" evidence="22">
    <location>
        <begin position="311"/>
        <end position="431"/>
    </location>
</feature>
<sequence>MSQPLDTYEQAIEFLFGRINYERTQPDAYSTADFKLDRMRHLLEAAGNPHQQLPAVHVAGTKGKGSTCAMLASLLRAAGKRTGLYISPHLVRFEERMTVDGVSPSPTELVALVNRLLGPIAEMDRSPVRMHPTYFEIATVLAWRYFLDRQADVAVLETGLGGRLDSTNLCHPWVTVITNVSRDHTHILGSTVREIAFEKAGIMKPGVPCVSGCLHVDARQVMLDVAAERGVPLWQLERDVHWRWQDRERRMIAVDTPARSWSELPVTLRGEHQAANTALVVAAADCLSTRDVPLSPETVRAGLQAVHWPARIEVVGESPTVILDAAHNWESTRALLQTLSTDFRARRKLLIFACSRDKDHRGLLRQLTPHFDSLIFTRFQDNPRSVSPDELGSFVETISEIRAHRAADPYSAWKLARRLAHADDLIVITGSLFLVAELRELVLETCRPGIDSPPVPTPETPSHAVP</sequence>
<evidence type="ECO:0000256" key="12">
    <source>
        <dbReference type="ARBA" id="ARBA00022840"/>
    </source>
</evidence>
<evidence type="ECO:0000256" key="9">
    <source>
        <dbReference type="ARBA" id="ARBA00022598"/>
    </source>
</evidence>
<evidence type="ECO:0000256" key="13">
    <source>
        <dbReference type="ARBA" id="ARBA00022842"/>
    </source>
</evidence>
<keyword evidence="12" id="KW-0067">ATP-binding</keyword>
<evidence type="ECO:0000256" key="21">
    <source>
        <dbReference type="ARBA" id="ARBA00049161"/>
    </source>
</evidence>
<keyword evidence="10" id="KW-0479">Metal-binding</keyword>
<reference evidence="24" key="1">
    <citation type="journal article" date="2020" name="mSystems">
        <title>Genome- and Community-Level Interaction Insights into Carbon Utilization and Element Cycling Functions of Hydrothermarchaeota in Hydrothermal Sediment.</title>
        <authorList>
            <person name="Zhou Z."/>
            <person name="Liu Y."/>
            <person name="Xu W."/>
            <person name="Pan J."/>
            <person name="Luo Z.H."/>
            <person name="Li M."/>
        </authorList>
    </citation>
    <scope>NUCLEOTIDE SEQUENCE [LARGE SCALE GENOMIC DNA]</scope>
    <source>
        <strain evidence="24">SpSt-339</strain>
    </source>
</reference>
<dbReference type="AlphaFoldDB" id="A0A7C2JWL5"/>
<comment type="catalytic activity">
    <reaction evidence="18">
        <text>(6S)-5,6,7,8-tetrahydrofolyl-(gamma-L-Glu)(n) + L-glutamate + ATP = (6S)-5,6,7,8-tetrahydrofolyl-(gamma-L-Glu)(n+1) + ADP + phosphate + H(+)</text>
        <dbReference type="Rhea" id="RHEA:10580"/>
        <dbReference type="Rhea" id="RHEA-COMP:14738"/>
        <dbReference type="Rhea" id="RHEA-COMP:14740"/>
        <dbReference type="ChEBI" id="CHEBI:15378"/>
        <dbReference type="ChEBI" id="CHEBI:29985"/>
        <dbReference type="ChEBI" id="CHEBI:30616"/>
        <dbReference type="ChEBI" id="CHEBI:43474"/>
        <dbReference type="ChEBI" id="CHEBI:141005"/>
        <dbReference type="ChEBI" id="CHEBI:456216"/>
        <dbReference type="EC" id="6.3.2.17"/>
    </reaction>
</comment>
<dbReference type="EC" id="6.3.2.17" evidence="7"/>
<dbReference type="GO" id="GO:0046872">
    <property type="term" value="F:metal ion binding"/>
    <property type="evidence" value="ECO:0007669"/>
    <property type="project" value="UniProtKB-KW"/>
</dbReference>
<dbReference type="EC" id="6.3.2.12" evidence="6"/>
<dbReference type="InterPro" id="IPR013221">
    <property type="entry name" value="Mur_ligase_cen"/>
</dbReference>
<comment type="catalytic activity">
    <reaction evidence="21">
        <text>7,8-dihydropteroate + L-glutamate + ATP = 7,8-dihydrofolate + ADP + phosphate + H(+)</text>
        <dbReference type="Rhea" id="RHEA:23584"/>
        <dbReference type="ChEBI" id="CHEBI:15378"/>
        <dbReference type="ChEBI" id="CHEBI:17839"/>
        <dbReference type="ChEBI" id="CHEBI:29985"/>
        <dbReference type="ChEBI" id="CHEBI:30616"/>
        <dbReference type="ChEBI" id="CHEBI:43474"/>
        <dbReference type="ChEBI" id="CHEBI:57451"/>
        <dbReference type="ChEBI" id="CHEBI:456216"/>
        <dbReference type="EC" id="6.3.2.12"/>
    </reaction>
</comment>
<protein>
    <recommendedName>
        <fullName evidence="8">Dihydrofolate synthase/folylpolyglutamate synthase</fullName>
        <ecNumber evidence="6">6.3.2.12</ecNumber>
        <ecNumber evidence="7">6.3.2.17</ecNumber>
    </recommendedName>
    <alternativeName>
        <fullName evidence="17">Folylpoly-gamma-glutamate synthetase-dihydrofolate synthetase</fullName>
    </alternativeName>
    <alternativeName>
        <fullName evidence="15">Folylpolyglutamate synthetase</fullName>
    </alternativeName>
    <alternativeName>
        <fullName evidence="16">Tetrahydrofolylpolyglutamate synthase</fullName>
    </alternativeName>
</protein>
<evidence type="ECO:0000256" key="2">
    <source>
        <dbReference type="ARBA" id="ARBA00002714"/>
    </source>
</evidence>
<dbReference type="InterPro" id="IPR018109">
    <property type="entry name" value="Folylpolyglutamate_synth_CS"/>
</dbReference>
<comment type="similarity">
    <text evidence="5">Belongs to the folylpolyglutamate synthase family.</text>
</comment>
<name>A0A7C2JWL5_9PLAN</name>
<dbReference type="GO" id="GO:0046656">
    <property type="term" value="P:folic acid biosynthetic process"/>
    <property type="evidence" value="ECO:0007669"/>
    <property type="project" value="UniProtKB-KW"/>
</dbReference>
<organism evidence="24">
    <name type="scientific">Schlesneria paludicola</name>
    <dbReference type="NCBI Taxonomy" id="360056"/>
    <lineage>
        <taxon>Bacteria</taxon>
        <taxon>Pseudomonadati</taxon>
        <taxon>Planctomycetota</taxon>
        <taxon>Planctomycetia</taxon>
        <taxon>Planctomycetales</taxon>
        <taxon>Planctomycetaceae</taxon>
        <taxon>Schlesneria</taxon>
    </lineage>
</organism>
<feature type="domain" description="Mur ligase central" evidence="23">
    <location>
        <begin position="58"/>
        <end position="284"/>
    </location>
</feature>
<proteinExistence type="inferred from homology"/>
<dbReference type="InterPro" id="IPR004101">
    <property type="entry name" value="Mur_ligase_C"/>
</dbReference>
<evidence type="ECO:0000256" key="1">
    <source>
        <dbReference type="ARBA" id="ARBA00001946"/>
    </source>
</evidence>
<evidence type="ECO:0000256" key="14">
    <source>
        <dbReference type="ARBA" id="ARBA00022909"/>
    </source>
</evidence>
<dbReference type="SUPFAM" id="SSF53244">
    <property type="entry name" value="MurD-like peptide ligases, peptide-binding domain"/>
    <property type="match status" value="1"/>
</dbReference>
<dbReference type="GO" id="GO:0005524">
    <property type="term" value="F:ATP binding"/>
    <property type="evidence" value="ECO:0007669"/>
    <property type="project" value="UniProtKB-KW"/>
</dbReference>
<dbReference type="PROSITE" id="PS01011">
    <property type="entry name" value="FOLYLPOLYGLU_SYNT_1"/>
    <property type="match status" value="1"/>
</dbReference>
<evidence type="ECO:0000256" key="5">
    <source>
        <dbReference type="ARBA" id="ARBA00008276"/>
    </source>
</evidence>
<evidence type="ECO:0000313" key="24">
    <source>
        <dbReference type="EMBL" id="HEN14324.1"/>
    </source>
</evidence>
<evidence type="ECO:0000256" key="6">
    <source>
        <dbReference type="ARBA" id="ARBA00013023"/>
    </source>
</evidence>
<dbReference type="Gene3D" id="3.90.190.20">
    <property type="entry name" value="Mur ligase, C-terminal domain"/>
    <property type="match status" value="1"/>
</dbReference>
<dbReference type="GO" id="GO:0004326">
    <property type="term" value="F:tetrahydrofolylpolyglutamate synthase activity"/>
    <property type="evidence" value="ECO:0007669"/>
    <property type="project" value="UniProtKB-EC"/>
</dbReference>
<dbReference type="SUPFAM" id="SSF53623">
    <property type="entry name" value="MurD-like peptide ligases, catalytic domain"/>
    <property type="match status" value="1"/>
</dbReference>